<evidence type="ECO:0000256" key="2">
    <source>
        <dbReference type="SAM" id="MobiDB-lite"/>
    </source>
</evidence>
<evidence type="ECO:0000313" key="5">
    <source>
        <dbReference type="EMBL" id="SDC64775.1"/>
    </source>
</evidence>
<feature type="region of interest" description="Disordered" evidence="2">
    <location>
        <begin position="356"/>
        <end position="420"/>
    </location>
</feature>
<dbReference type="PANTHER" id="PTHR33392">
    <property type="entry name" value="POLYISOPRENYL-TEICHOIC ACID--PEPTIDOGLYCAN TEICHOIC ACID TRANSFERASE TAGU"/>
    <property type="match status" value="1"/>
</dbReference>
<keyword evidence="3" id="KW-1133">Transmembrane helix</keyword>
<gene>
    <name evidence="5" type="ORF">SAMN05216418_2667</name>
</gene>
<evidence type="ECO:0000259" key="4">
    <source>
        <dbReference type="Pfam" id="PF03816"/>
    </source>
</evidence>
<dbReference type="STRING" id="993073.AS029_11955"/>
<keyword evidence="3" id="KW-0472">Membrane</keyword>
<organism evidence="5 6">
    <name type="scientific">Microbacterium enclense</name>
    <dbReference type="NCBI Taxonomy" id="993073"/>
    <lineage>
        <taxon>Bacteria</taxon>
        <taxon>Bacillati</taxon>
        <taxon>Actinomycetota</taxon>
        <taxon>Actinomycetes</taxon>
        <taxon>Micrococcales</taxon>
        <taxon>Microbacteriaceae</taxon>
        <taxon>Microbacterium</taxon>
    </lineage>
</organism>
<dbReference type="Gene3D" id="3.40.630.190">
    <property type="entry name" value="LCP protein"/>
    <property type="match status" value="1"/>
</dbReference>
<dbReference type="PANTHER" id="PTHR33392:SF6">
    <property type="entry name" value="POLYISOPRENYL-TEICHOIC ACID--PEPTIDOGLYCAN TEICHOIC ACID TRANSFERASE TAGU"/>
    <property type="match status" value="1"/>
</dbReference>
<proteinExistence type="inferred from homology"/>
<feature type="transmembrane region" description="Helical" evidence="3">
    <location>
        <begin position="21"/>
        <end position="45"/>
    </location>
</feature>
<comment type="similarity">
    <text evidence="1">Belongs to the LytR/CpsA/Psr (LCP) family.</text>
</comment>
<dbReference type="Pfam" id="PF03816">
    <property type="entry name" value="LytR_cpsA_psr"/>
    <property type="match status" value="1"/>
</dbReference>
<accession>A0A1G6NC82</accession>
<dbReference type="AlphaFoldDB" id="A0A1G6NC82"/>
<feature type="compositionally biased region" description="Low complexity" evidence="2">
    <location>
        <begin position="368"/>
        <end position="397"/>
    </location>
</feature>
<dbReference type="InterPro" id="IPR004474">
    <property type="entry name" value="LytR_CpsA_psr"/>
</dbReference>
<evidence type="ECO:0000256" key="3">
    <source>
        <dbReference type="SAM" id="Phobius"/>
    </source>
</evidence>
<reference evidence="5 6" key="1">
    <citation type="submission" date="2016-09" db="EMBL/GenBank/DDBJ databases">
        <authorList>
            <person name="Capua I."/>
            <person name="De Benedictis P."/>
            <person name="Joannis T."/>
            <person name="Lombin L.H."/>
            <person name="Cattoli G."/>
        </authorList>
    </citation>
    <scope>NUCLEOTIDE SEQUENCE [LARGE SCALE GENOMIC DNA]</scope>
    <source>
        <strain evidence="5 6">NIO-1002</strain>
    </source>
</reference>
<sequence>MPADPPANHAQRRPDSGVRRGLKLAAIAVTVVVVAAVAVGGFYAWSLTQRLQDAAVPLADAPAEPPALSAYTEPFSVLVVGTDECDDVVTAAFGPRCSDPENDGARNDVNMLVHVSANPRRVTVVSFPRDLQVEIPECTTADGGTFAGAFKASINTAYEAGGLTCVAETVSELSGQSIPFAGKVSFGNVVNITDAIGGVEVCIAGDGIDDPDAGIDWPAGPRVVKGFDALAFLRTRYGVGDGSDLARIGNQQQYLSRLINKLRSDEVLSNPGTLLGLANTAVNNITPSESLADPVRIAQLAYTLKDVPFEDITFVQYPVADDPDDSNRVVPDQEAAETLWQALADNAPLALTGGLNGNEGVIADPSVPTAEPTEGAPDAATPAPDASATPGASSAPEVVQLPSNINGSKANQPTCSDGNG</sequence>
<dbReference type="Proteomes" id="UP000183203">
    <property type="component" value="Unassembled WGS sequence"/>
</dbReference>
<dbReference type="InterPro" id="IPR050922">
    <property type="entry name" value="LytR/CpsA/Psr_CW_biosynth"/>
</dbReference>
<dbReference type="RefSeq" id="WP_058232835.1">
    <property type="nucleotide sequence ID" value="NZ_FMYG01000006.1"/>
</dbReference>
<evidence type="ECO:0000313" key="6">
    <source>
        <dbReference type="Proteomes" id="UP000183203"/>
    </source>
</evidence>
<dbReference type="EMBL" id="FMYG01000006">
    <property type="protein sequence ID" value="SDC64775.1"/>
    <property type="molecule type" value="Genomic_DNA"/>
</dbReference>
<dbReference type="OrthoDB" id="9782542at2"/>
<keyword evidence="3" id="KW-0812">Transmembrane</keyword>
<evidence type="ECO:0000256" key="1">
    <source>
        <dbReference type="ARBA" id="ARBA00006068"/>
    </source>
</evidence>
<protein>
    <submittedName>
        <fullName evidence="5">Transcriptional attenuator, LytR family</fullName>
    </submittedName>
</protein>
<feature type="domain" description="Cell envelope-related transcriptional attenuator" evidence="4">
    <location>
        <begin position="106"/>
        <end position="263"/>
    </location>
</feature>
<name>A0A1G6NC82_9MICO</name>
<feature type="compositionally biased region" description="Polar residues" evidence="2">
    <location>
        <begin position="401"/>
        <end position="420"/>
    </location>
</feature>
<dbReference type="NCBIfam" id="TIGR00350">
    <property type="entry name" value="lytR_cpsA_psr"/>
    <property type="match status" value="1"/>
</dbReference>